<evidence type="ECO:0000313" key="3">
    <source>
        <dbReference type="EMBL" id="KAK9874457.1"/>
    </source>
</evidence>
<protein>
    <submittedName>
        <fullName evidence="3">Uncharacterized protein</fullName>
    </submittedName>
</protein>
<feature type="compositionally biased region" description="Basic and acidic residues" evidence="1">
    <location>
        <begin position="208"/>
        <end position="217"/>
    </location>
</feature>
<dbReference type="Proteomes" id="UP001431783">
    <property type="component" value="Unassembled WGS sequence"/>
</dbReference>
<dbReference type="EMBL" id="JARQZJ010000031">
    <property type="protein sequence ID" value="KAK9874457.1"/>
    <property type="molecule type" value="Genomic_DNA"/>
</dbReference>
<keyword evidence="2" id="KW-0812">Transmembrane</keyword>
<gene>
    <name evidence="3" type="ORF">WA026_002798</name>
</gene>
<organism evidence="3 4">
    <name type="scientific">Henosepilachna vigintioctopunctata</name>
    <dbReference type="NCBI Taxonomy" id="420089"/>
    <lineage>
        <taxon>Eukaryota</taxon>
        <taxon>Metazoa</taxon>
        <taxon>Ecdysozoa</taxon>
        <taxon>Arthropoda</taxon>
        <taxon>Hexapoda</taxon>
        <taxon>Insecta</taxon>
        <taxon>Pterygota</taxon>
        <taxon>Neoptera</taxon>
        <taxon>Endopterygota</taxon>
        <taxon>Coleoptera</taxon>
        <taxon>Polyphaga</taxon>
        <taxon>Cucujiformia</taxon>
        <taxon>Coccinelloidea</taxon>
        <taxon>Coccinellidae</taxon>
        <taxon>Epilachninae</taxon>
        <taxon>Epilachnini</taxon>
        <taxon>Henosepilachna</taxon>
    </lineage>
</organism>
<name>A0AAW1U2F1_9CUCU</name>
<dbReference type="AlphaFoldDB" id="A0AAW1U2F1"/>
<sequence length="325" mass="38148">MGHRKYYDSSNEVKSQQQTNLVNIEDGISDNQYVDKIKQQNYGNCGDQITSNETVNHGHCKVKEISVHSPEDKFSKFNFFFFKKKKDYSEQHLWGKTSRYIRTTLMAPKCDYNLNEEAVIESPKIRNELVRYGQCNLCCETKKKFSDVISTTSKNVFKKTPMGFLIKKSVSPISDAIEKTTRSVLKEINNDKHIIISRRNENVTIVQPHDRSQKKSSENQQSRNAIVQRSTPNINRFENYSRKRLQTSGNENDFVFDFTYLDNERTAIHNDKNPYAEKLLKLIYNVNIYEKRRNLTKSMRIWIPILFVAITVVYLIYYVKIFSNV</sequence>
<reference evidence="3 4" key="1">
    <citation type="submission" date="2023-03" db="EMBL/GenBank/DDBJ databases">
        <title>Genome insight into feeding habits of ladybird beetles.</title>
        <authorList>
            <person name="Li H.-S."/>
            <person name="Huang Y.-H."/>
            <person name="Pang H."/>
        </authorList>
    </citation>
    <scope>NUCLEOTIDE SEQUENCE [LARGE SCALE GENOMIC DNA]</scope>
    <source>
        <strain evidence="3">SYSU_2023b</strain>
        <tissue evidence="3">Whole body</tissue>
    </source>
</reference>
<evidence type="ECO:0000313" key="4">
    <source>
        <dbReference type="Proteomes" id="UP001431783"/>
    </source>
</evidence>
<evidence type="ECO:0000256" key="2">
    <source>
        <dbReference type="SAM" id="Phobius"/>
    </source>
</evidence>
<comment type="caution">
    <text evidence="3">The sequence shown here is derived from an EMBL/GenBank/DDBJ whole genome shotgun (WGS) entry which is preliminary data.</text>
</comment>
<feature type="region of interest" description="Disordered" evidence="1">
    <location>
        <begin position="205"/>
        <end position="225"/>
    </location>
</feature>
<proteinExistence type="predicted"/>
<feature type="transmembrane region" description="Helical" evidence="2">
    <location>
        <begin position="301"/>
        <end position="319"/>
    </location>
</feature>
<accession>A0AAW1U2F1</accession>
<evidence type="ECO:0000256" key="1">
    <source>
        <dbReference type="SAM" id="MobiDB-lite"/>
    </source>
</evidence>
<keyword evidence="4" id="KW-1185">Reference proteome</keyword>
<keyword evidence="2" id="KW-0472">Membrane</keyword>
<keyword evidence="2" id="KW-1133">Transmembrane helix</keyword>